<name>A0A565ARU9_9BRAS</name>
<comment type="function">
    <text evidence="1">Putative transcription factor.</text>
</comment>
<sequence length="274" mass="31938">MMMMKSSCKLDYDHVFGKEDKSFSFLNHSSLFSHQSELSNPFFELEKEIIPYSGNYDNYLPSASSFLPLPDLEPISIVSHEDLLIGSGSVSWPEGELMFDERRRKDFDLVKKTETTTIKRKCRKDCASSCSVAKTLSKETIALYFNMPITLAAKELNIGLTLLKKRCRELSIQRWPHRKLKSLQELTNSIKEKKKIEEFPELEFDDRIKRLRQAYFKAKHKMKRRTCVMSKLITSSSSYVSGLSDDDRYSMVVHEEVREEDDEEDSNYNRPLAR</sequence>
<dbReference type="Pfam" id="PF02042">
    <property type="entry name" value="RWP-RK"/>
    <property type="match status" value="1"/>
</dbReference>
<evidence type="ECO:0000256" key="2">
    <source>
        <dbReference type="ARBA" id="ARBA00023015"/>
    </source>
</evidence>
<gene>
    <name evidence="9" type="ORF">ANE_LOCUS2254</name>
</gene>
<dbReference type="OrthoDB" id="6270329at2759"/>
<dbReference type="PANTHER" id="PTHR46373">
    <property type="entry name" value="PROTEIN RKD4"/>
    <property type="match status" value="1"/>
</dbReference>
<evidence type="ECO:0000313" key="10">
    <source>
        <dbReference type="Proteomes" id="UP000489600"/>
    </source>
</evidence>
<dbReference type="PROSITE" id="PS51519">
    <property type="entry name" value="RWP_RK"/>
    <property type="match status" value="1"/>
</dbReference>
<evidence type="ECO:0000259" key="8">
    <source>
        <dbReference type="PROSITE" id="PS51519"/>
    </source>
</evidence>
<dbReference type="AlphaFoldDB" id="A0A565ARU9"/>
<dbReference type="InterPro" id="IPR003035">
    <property type="entry name" value="RWP-RK_dom"/>
</dbReference>
<dbReference type="InterPro" id="IPR044607">
    <property type="entry name" value="RKD-like"/>
</dbReference>
<keyword evidence="5" id="KW-0804">Transcription</keyword>
<feature type="region of interest" description="Disordered" evidence="7">
    <location>
        <begin position="254"/>
        <end position="274"/>
    </location>
</feature>
<keyword evidence="6" id="KW-0539">Nucleus</keyword>
<dbReference type="GO" id="GO:0003700">
    <property type="term" value="F:DNA-binding transcription factor activity"/>
    <property type="evidence" value="ECO:0007669"/>
    <property type="project" value="InterPro"/>
</dbReference>
<feature type="domain" description="RWP-RK" evidence="8">
    <location>
        <begin position="114"/>
        <end position="203"/>
    </location>
</feature>
<keyword evidence="4" id="KW-0238">DNA-binding</keyword>
<dbReference type="GO" id="GO:0003677">
    <property type="term" value="F:DNA binding"/>
    <property type="evidence" value="ECO:0007669"/>
    <property type="project" value="UniProtKB-KW"/>
</dbReference>
<evidence type="ECO:0000256" key="6">
    <source>
        <dbReference type="ARBA" id="ARBA00023242"/>
    </source>
</evidence>
<evidence type="ECO:0000256" key="5">
    <source>
        <dbReference type="ARBA" id="ARBA00023163"/>
    </source>
</evidence>
<evidence type="ECO:0000256" key="4">
    <source>
        <dbReference type="ARBA" id="ARBA00023125"/>
    </source>
</evidence>
<protein>
    <recommendedName>
        <fullName evidence="8">RWP-RK domain-containing protein</fullName>
    </recommendedName>
</protein>
<keyword evidence="3" id="KW-0175">Coiled coil</keyword>
<evidence type="ECO:0000256" key="1">
    <source>
        <dbReference type="ARBA" id="ARBA00004049"/>
    </source>
</evidence>
<evidence type="ECO:0000313" key="9">
    <source>
        <dbReference type="EMBL" id="VVA91809.1"/>
    </source>
</evidence>
<organism evidence="9 10">
    <name type="scientific">Arabis nemorensis</name>
    <dbReference type="NCBI Taxonomy" id="586526"/>
    <lineage>
        <taxon>Eukaryota</taxon>
        <taxon>Viridiplantae</taxon>
        <taxon>Streptophyta</taxon>
        <taxon>Embryophyta</taxon>
        <taxon>Tracheophyta</taxon>
        <taxon>Spermatophyta</taxon>
        <taxon>Magnoliopsida</taxon>
        <taxon>eudicotyledons</taxon>
        <taxon>Gunneridae</taxon>
        <taxon>Pentapetalae</taxon>
        <taxon>rosids</taxon>
        <taxon>malvids</taxon>
        <taxon>Brassicales</taxon>
        <taxon>Brassicaceae</taxon>
        <taxon>Arabideae</taxon>
        <taxon>Arabis</taxon>
    </lineage>
</organism>
<comment type="caution">
    <text evidence="9">The sequence shown here is derived from an EMBL/GenBank/DDBJ whole genome shotgun (WGS) entry which is preliminary data.</text>
</comment>
<dbReference type="EMBL" id="CABITT030000001">
    <property type="protein sequence ID" value="VVA91809.1"/>
    <property type="molecule type" value="Genomic_DNA"/>
</dbReference>
<proteinExistence type="predicted"/>
<evidence type="ECO:0000256" key="3">
    <source>
        <dbReference type="ARBA" id="ARBA00023054"/>
    </source>
</evidence>
<dbReference type="Proteomes" id="UP000489600">
    <property type="component" value="Unassembled WGS sequence"/>
</dbReference>
<accession>A0A565ARU9</accession>
<reference evidence="9" key="1">
    <citation type="submission" date="2019-07" db="EMBL/GenBank/DDBJ databases">
        <authorList>
            <person name="Dittberner H."/>
        </authorList>
    </citation>
    <scope>NUCLEOTIDE SEQUENCE [LARGE SCALE GENOMIC DNA]</scope>
</reference>
<evidence type="ECO:0000256" key="7">
    <source>
        <dbReference type="SAM" id="MobiDB-lite"/>
    </source>
</evidence>
<keyword evidence="2" id="KW-0805">Transcription regulation</keyword>
<dbReference type="PANTHER" id="PTHR46373:SF20">
    <property type="entry name" value="PROTEIN RKD1"/>
    <property type="match status" value="1"/>
</dbReference>
<keyword evidence="10" id="KW-1185">Reference proteome</keyword>